<dbReference type="PATRIC" id="fig|1618207.4.peg.137"/>
<dbReference type="HOGENOM" id="CLU_026152_2_0_11"/>
<gene>
    <name evidence="4" type="ORF">UM93_00655</name>
</gene>
<evidence type="ECO:0000259" key="3">
    <source>
        <dbReference type="Pfam" id="PF01882"/>
    </source>
</evidence>
<protein>
    <recommendedName>
        <fullName evidence="3">DUF58 domain-containing protein</fullName>
    </recommendedName>
</protein>
<dbReference type="KEGG" id="ari:UM93_00655"/>
<dbReference type="Proteomes" id="UP000061839">
    <property type="component" value="Chromosome"/>
</dbReference>
<feature type="region of interest" description="Disordered" evidence="1">
    <location>
        <begin position="431"/>
        <end position="453"/>
    </location>
</feature>
<dbReference type="OrthoDB" id="9812729at2"/>
<feature type="transmembrane region" description="Helical" evidence="2">
    <location>
        <begin position="12"/>
        <end position="30"/>
    </location>
</feature>
<feature type="compositionally biased region" description="Polar residues" evidence="1">
    <location>
        <begin position="189"/>
        <end position="200"/>
    </location>
</feature>
<name>A0A0D4BWC7_9MICC</name>
<dbReference type="PANTHER" id="PTHR34351">
    <property type="entry name" value="SLR1927 PROTEIN-RELATED"/>
    <property type="match status" value="1"/>
</dbReference>
<sequence>MNFTGVRFLTTRGWGMLGAGFFAILLAQIMGRKDLLTLGLFLVLLPLLAALGIRFVAPRFSVHREFSPAVLETGMTTTVDLAVGGSSKLGSRVKMREALPQSFGRSPEFSYPGRVQTTLDVGVQGSRYQYHLRSNHRGQYSIGPVSAQLGDAFGLSQHLQSLHGTDTLTVTPRAIELPFNRLSGARGTDGSSATRQQANPSDDDVMTREYRHGDPMRRVHWPATARHGQLMVRQEESVTTPEAVLLIDQRSSSFEQNSASPHRRAESEANLRSSNRFEWAVIAIMSIATHLIEHNYDLRLLDIFARPGLSTSRSSPEPMTEEYAGNAGLASIAEALAAIELEETSNLTPFNEKLFDRLSLSRQRGPLIAFLGDISVSEALSLAAAAEGNTAALAIISTAQPSRAEEAAAVLRRGGWQVAVSDADSSLAEVWRNFDSEPADEPGLQDSSRAGQR</sequence>
<organism evidence="4 5">
    <name type="scientific">Psychromicrobium lacuslunae</name>
    <dbReference type="NCBI Taxonomy" id="1618207"/>
    <lineage>
        <taxon>Bacteria</taxon>
        <taxon>Bacillati</taxon>
        <taxon>Actinomycetota</taxon>
        <taxon>Actinomycetes</taxon>
        <taxon>Micrococcales</taxon>
        <taxon>Micrococcaceae</taxon>
        <taxon>Psychromicrobium</taxon>
    </lineage>
</organism>
<feature type="transmembrane region" description="Helical" evidence="2">
    <location>
        <begin position="36"/>
        <end position="57"/>
    </location>
</feature>
<feature type="region of interest" description="Disordered" evidence="1">
    <location>
        <begin position="250"/>
        <end position="270"/>
    </location>
</feature>
<evidence type="ECO:0000313" key="4">
    <source>
        <dbReference type="EMBL" id="AJT40431.1"/>
    </source>
</evidence>
<dbReference type="EMBL" id="CP011005">
    <property type="protein sequence ID" value="AJT40431.1"/>
    <property type="molecule type" value="Genomic_DNA"/>
</dbReference>
<evidence type="ECO:0000313" key="5">
    <source>
        <dbReference type="Proteomes" id="UP000061839"/>
    </source>
</evidence>
<feature type="compositionally biased region" description="Polar residues" evidence="1">
    <location>
        <begin position="250"/>
        <end position="260"/>
    </location>
</feature>
<keyword evidence="2" id="KW-1133">Transmembrane helix</keyword>
<dbReference type="STRING" id="1618207.UM93_00655"/>
<keyword evidence="2" id="KW-0812">Transmembrane</keyword>
<dbReference type="InterPro" id="IPR002881">
    <property type="entry name" value="DUF58"/>
</dbReference>
<keyword evidence="2" id="KW-0472">Membrane</keyword>
<feature type="region of interest" description="Disordered" evidence="1">
    <location>
        <begin position="182"/>
        <end position="206"/>
    </location>
</feature>
<dbReference type="RefSeq" id="WP_045073046.1">
    <property type="nucleotide sequence ID" value="NZ_CP011005.1"/>
</dbReference>
<evidence type="ECO:0000256" key="1">
    <source>
        <dbReference type="SAM" id="MobiDB-lite"/>
    </source>
</evidence>
<accession>A0A0D4BWC7</accession>
<evidence type="ECO:0000256" key="2">
    <source>
        <dbReference type="SAM" id="Phobius"/>
    </source>
</evidence>
<dbReference type="PANTHER" id="PTHR34351:SF1">
    <property type="entry name" value="SLR1927 PROTEIN"/>
    <property type="match status" value="1"/>
</dbReference>
<dbReference type="Pfam" id="PF01882">
    <property type="entry name" value="DUF58"/>
    <property type="match status" value="1"/>
</dbReference>
<reference evidence="4 5" key="1">
    <citation type="journal article" date="2015" name="Genome Announc.">
        <title>Complete Genome Sequencing of Protease-Producing Novel Arthrobacter sp. Strain IHBB 11108 Using PacBio Single-Molecule Real-Time Sequencing Technology.</title>
        <authorList>
            <person name="Kiran S."/>
            <person name="Swarnkar M.K."/>
            <person name="Pal M."/>
            <person name="Thakur R."/>
            <person name="Tewari R."/>
            <person name="Singh A.K."/>
            <person name="Gulati A."/>
        </authorList>
    </citation>
    <scope>NUCLEOTIDE SEQUENCE [LARGE SCALE GENOMIC DNA]</scope>
    <source>
        <strain evidence="4 5">IHBB 11108</strain>
    </source>
</reference>
<proteinExistence type="predicted"/>
<keyword evidence="5" id="KW-1185">Reference proteome</keyword>
<feature type="domain" description="DUF58" evidence="3">
    <location>
        <begin position="207"/>
        <end position="253"/>
    </location>
</feature>
<dbReference type="AlphaFoldDB" id="A0A0D4BWC7"/>